<name>A0A2T5M7M3_9EURO</name>
<comment type="caution">
    <text evidence="1">The sequence shown here is derived from an EMBL/GenBank/DDBJ whole genome shotgun (WGS) entry which is preliminary data.</text>
</comment>
<sequence length="211" mass="23944">MKSLWLVEANAPPLKKGGRYVTPSKVKRPWLSNSDNQVREHCLRPLPHGLPLVTERGFEWARRVRERGQNVDFFVTKISAQLYNTADRDHFNIDWTGQPCSSRHSPPSRWGDTTLRALCARYCGKSEGDQGATTACDSGNMSGGAAGVAACARWTYATEIFIRRLKTEDQTERLLRSINRNIFRLLNVQRVGAGMVELEDDDEEIWEGYDE</sequence>
<dbReference type="OrthoDB" id="4474479at2759"/>
<evidence type="ECO:0000313" key="2">
    <source>
        <dbReference type="Proteomes" id="UP000244073"/>
    </source>
</evidence>
<dbReference type="AlphaFoldDB" id="A0A2T5M7M3"/>
<organism evidence="1 2">
    <name type="scientific">Aspergillus ochraceoroseus IBT 24754</name>
    <dbReference type="NCBI Taxonomy" id="1392256"/>
    <lineage>
        <taxon>Eukaryota</taxon>
        <taxon>Fungi</taxon>
        <taxon>Dikarya</taxon>
        <taxon>Ascomycota</taxon>
        <taxon>Pezizomycotina</taxon>
        <taxon>Eurotiomycetes</taxon>
        <taxon>Eurotiomycetidae</taxon>
        <taxon>Eurotiales</taxon>
        <taxon>Aspergillaceae</taxon>
        <taxon>Aspergillus</taxon>
        <taxon>Aspergillus subgen. Nidulantes</taxon>
    </lineage>
</organism>
<accession>A0A2T5M7M3</accession>
<reference evidence="1 2" key="1">
    <citation type="journal article" date="2018" name="Proc. Natl. Acad. Sci. U.S.A.">
        <title>Linking secondary metabolites to gene clusters through genome sequencing of six diverse Aspergillus species.</title>
        <authorList>
            <person name="Kaerboelling I."/>
            <person name="Vesth T.C."/>
            <person name="Frisvad J.C."/>
            <person name="Nybo J.L."/>
            <person name="Theobald S."/>
            <person name="Kuo A."/>
            <person name="Bowyer P."/>
            <person name="Matsuda Y."/>
            <person name="Mondo S."/>
            <person name="Lyhne E.K."/>
            <person name="Kogle M.E."/>
            <person name="Clum A."/>
            <person name="Lipzen A."/>
            <person name="Salamov A."/>
            <person name="Ngan C.Y."/>
            <person name="Daum C."/>
            <person name="Chiniquy J."/>
            <person name="Barry K."/>
            <person name="LaButti K."/>
            <person name="Haridas S."/>
            <person name="Simmons B.A."/>
            <person name="Magnuson J.K."/>
            <person name="Mortensen U.H."/>
            <person name="Larsen T.O."/>
            <person name="Grigoriev I.V."/>
            <person name="Baker S.E."/>
            <person name="Andersen M.R."/>
        </authorList>
    </citation>
    <scope>NUCLEOTIDE SEQUENCE [LARGE SCALE GENOMIC DNA]</scope>
    <source>
        <strain evidence="1 2">IBT 24754</strain>
    </source>
</reference>
<dbReference type="EMBL" id="MSFN02000001">
    <property type="protein sequence ID" value="PTU24541.1"/>
    <property type="molecule type" value="Genomic_DNA"/>
</dbReference>
<proteinExistence type="predicted"/>
<dbReference type="Proteomes" id="UP000244073">
    <property type="component" value="Unassembled WGS sequence"/>
</dbReference>
<protein>
    <submittedName>
        <fullName evidence="1">Uncharacterized protein</fullName>
    </submittedName>
</protein>
<dbReference type="RefSeq" id="XP_040755933.1">
    <property type="nucleotide sequence ID" value="XM_040899575.1"/>
</dbReference>
<dbReference type="VEuPathDB" id="FungiDB:P175DRAFT_0528033"/>
<evidence type="ECO:0000313" key="1">
    <source>
        <dbReference type="EMBL" id="PTU24541.1"/>
    </source>
</evidence>
<gene>
    <name evidence="1" type="ORF">P175DRAFT_0528033</name>
</gene>
<dbReference type="GeneID" id="63816457"/>